<dbReference type="AlphaFoldDB" id="A0AAJ6P4R5"/>
<dbReference type="RefSeq" id="WP_272654874.1">
    <property type="nucleotide sequence ID" value="NZ_CP085083.1"/>
</dbReference>
<name>A0AAJ6P4R5_9GAMM</name>
<reference evidence="1" key="1">
    <citation type="journal article" date="2022" name="Front Environ Sci">
        <title>Complete genome sequence analysis of a novel alkane-degrading bacterial strain, Acinetobacter vivianii KJ-1, and its diesel degradation ability.</title>
        <authorList>
            <person name="Zhang Y."/>
            <person name="Song F."/>
            <person name="Wang J."/>
            <person name="Zhao Q."/>
            <person name="Zheng L."/>
            <person name="Wang Z."/>
            <person name="Zhang X."/>
            <person name="Gao Y."/>
            <person name="Chen G."/>
            <person name="Huang Y."/>
        </authorList>
    </citation>
    <scope>NUCLEOTIDE SEQUENCE</scope>
    <source>
        <strain evidence="1">KJ-1</strain>
    </source>
</reference>
<protein>
    <submittedName>
        <fullName evidence="1">Uncharacterized protein</fullName>
    </submittedName>
</protein>
<evidence type="ECO:0000313" key="1">
    <source>
        <dbReference type="EMBL" id="WDZ50690.1"/>
    </source>
</evidence>
<organism evidence="1 2">
    <name type="scientific">Acinetobacter vivianii</name>
    <dbReference type="NCBI Taxonomy" id="1776742"/>
    <lineage>
        <taxon>Bacteria</taxon>
        <taxon>Pseudomonadati</taxon>
        <taxon>Pseudomonadota</taxon>
        <taxon>Gammaproteobacteria</taxon>
        <taxon>Moraxellales</taxon>
        <taxon>Moraxellaceae</taxon>
        <taxon>Acinetobacter</taxon>
    </lineage>
</organism>
<dbReference type="KEGG" id="aviv:LF296_15465"/>
<gene>
    <name evidence="1" type="ORF">LF296_15465</name>
</gene>
<evidence type="ECO:0000313" key="2">
    <source>
        <dbReference type="Proteomes" id="UP001199528"/>
    </source>
</evidence>
<proteinExistence type="predicted"/>
<accession>A0AAJ6P4R5</accession>
<sequence length="270" mass="31319">MAKIKLNIRQDEQIDLDIHQFNHYADIVEIQSWAELLECYHSLKQEVYPKKVFLVLDDRAQAEYTSMHAQLGDQLYFDDGQYFEGIEDLGSRDSLLIESNIVTPLLFQHHVQQLSHLDHQRSFESLAGKMQHYDESDLEALVYFNQHLLISTHTEIMVKVAALETEALKLAMMPNGYFSCDFDPFENYALIQKMQHYGFEFIGLGAALLGWIKTADFNAEKIEDLIQDLALIYPLDLSHQKAMKDLILKNNYLILPYSESPQEYLGYDLS</sequence>
<reference evidence="1" key="2">
    <citation type="submission" date="2023-02" db="EMBL/GenBank/DDBJ databases">
        <authorList>
            <person name="Huang Y."/>
            <person name="Zhang Y."/>
            <person name="Zhang T."/>
            <person name="Wang J."/>
        </authorList>
    </citation>
    <scope>NUCLEOTIDE SEQUENCE</scope>
    <source>
        <strain evidence="1">KJ-1</strain>
    </source>
</reference>
<dbReference type="EMBL" id="CP085083">
    <property type="protein sequence ID" value="WDZ50690.1"/>
    <property type="molecule type" value="Genomic_DNA"/>
</dbReference>
<dbReference type="Proteomes" id="UP001199528">
    <property type="component" value="Chromosome"/>
</dbReference>